<dbReference type="Pfam" id="PF07690">
    <property type="entry name" value="MFS_1"/>
    <property type="match status" value="1"/>
</dbReference>
<name>A0A8H4LVN0_9HYPO</name>
<feature type="transmembrane region" description="Helical" evidence="6">
    <location>
        <begin position="105"/>
        <end position="124"/>
    </location>
</feature>
<sequence length="481" mass="52609">MANKVEETAFALRVTSPATRSTHIPEATNRRIRRALDYRVLPIVCCLYLLSYLDRGNIGNAKTAGAQDDLGLDSTQWTWVLNAFYISYIAFEWTTMFWKMFPAHVFVSVLCVCWGAAAMSSGAARNMTELVVTRCFLGVFEATFGAGASYFLSSLYTRRELGFRLSLLLGTSPLANTFASSLAYGIAQIRGSTEPWRLIFLIEGALTIAFSPVVYFFLIDSPDKAPFLTDDERVLAVERLRLTDSTAQRGVSWPQVSAALTDYKNYAHALMHFCANFSFAALSNFLPTIVRDMGFDRVSAQGLTAPAYFTAYLVCVATSCLSDRYGKRGFFVAGAAAMAAVGYGLLAGVQDEHSTAPRYVAVWLAACGAFPALSLNVTWLLNNQGGDSKKGAGLAVVLMVGQCSSFVASSVFPKSDGPLYIRGCAIGCALTGLMVVISLSMHFMLDLENRRKDQLYGPSRLDANVDVTHQGDKNRDFRYLT</sequence>
<evidence type="ECO:0000256" key="4">
    <source>
        <dbReference type="ARBA" id="ARBA00022989"/>
    </source>
</evidence>
<evidence type="ECO:0008006" key="9">
    <source>
        <dbReference type="Google" id="ProtNLM"/>
    </source>
</evidence>
<keyword evidence="4 6" id="KW-1133">Transmembrane helix</keyword>
<protein>
    <recommendedName>
        <fullName evidence="9">Major facilitator superfamily domain, general substrate transporter</fullName>
    </recommendedName>
</protein>
<keyword evidence="5 6" id="KW-0472">Membrane</keyword>
<dbReference type="SUPFAM" id="SSF103473">
    <property type="entry name" value="MFS general substrate transporter"/>
    <property type="match status" value="1"/>
</dbReference>
<dbReference type="EMBL" id="JAAVMX010000007">
    <property type="protein sequence ID" value="KAF4506353.1"/>
    <property type="molecule type" value="Genomic_DNA"/>
</dbReference>
<reference evidence="7 8" key="1">
    <citation type="journal article" date="2020" name="Genome Biol. Evol.">
        <title>A new high-quality draft genome assembly of the Chinese cordyceps Ophiocordyceps sinensis.</title>
        <authorList>
            <person name="Shu R."/>
            <person name="Zhang J."/>
            <person name="Meng Q."/>
            <person name="Zhang H."/>
            <person name="Zhou G."/>
            <person name="Li M."/>
            <person name="Wu P."/>
            <person name="Zhao Y."/>
            <person name="Chen C."/>
            <person name="Qin Q."/>
        </authorList>
    </citation>
    <scope>NUCLEOTIDE SEQUENCE [LARGE SCALE GENOMIC DNA]</scope>
    <source>
        <strain evidence="7 8">IOZ07</strain>
    </source>
</reference>
<keyword evidence="8" id="KW-1185">Reference proteome</keyword>
<evidence type="ECO:0000256" key="3">
    <source>
        <dbReference type="ARBA" id="ARBA00022692"/>
    </source>
</evidence>
<organism evidence="7 8">
    <name type="scientific">Ophiocordyceps sinensis</name>
    <dbReference type="NCBI Taxonomy" id="72228"/>
    <lineage>
        <taxon>Eukaryota</taxon>
        <taxon>Fungi</taxon>
        <taxon>Dikarya</taxon>
        <taxon>Ascomycota</taxon>
        <taxon>Pezizomycotina</taxon>
        <taxon>Sordariomycetes</taxon>
        <taxon>Hypocreomycetidae</taxon>
        <taxon>Hypocreales</taxon>
        <taxon>Ophiocordycipitaceae</taxon>
        <taxon>Ophiocordyceps</taxon>
    </lineage>
</organism>
<evidence type="ECO:0000256" key="5">
    <source>
        <dbReference type="ARBA" id="ARBA00023136"/>
    </source>
</evidence>
<keyword evidence="3 6" id="KW-0812">Transmembrane</keyword>
<feature type="transmembrane region" description="Helical" evidence="6">
    <location>
        <begin position="269"/>
        <end position="290"/>
    </location>
</feature>
<feature type="transmembrane region" description="Helical" evidence="6">
    <location>
        <begin position="198"/>
        <end position="218"/>
    </location>
</feature>
<dbReference type="GO" id="GO:0016020">
    <property type="term" value="C:membrane"/>
    <property type="evidence" value="ECO:0007669"/>
    <property type="project" value="UniProtKB-SubCell"/>
</dbReference>
<feature type="transmembrane region" description="Helical" evidence="6">
    <location>
        <begin position="79"/>
        <end position="98"/>
    </location>
</feature>
<accession>A0A8H4LVN0</accession>
<feature type="transmembrane region" description="Helical" evidence="6">
    <location>
        <begin position="130"/>
        <end position="153"/>
    </location>
</feature>
<comment type="subcellular location">
    <subcellularLocation>
        <location evidence="1">Membrane</location>
        <topology evidence="1">Multi-pass membrane protein</topology>
    </subcellularLocation>
</comment>
<feature type="transmembrane region" description="Helical" evidence="6">
    <location>
        <begin position="419"/>
        <end position="445"/>
    </location>
</feature>
<dbReference type="InterPro" id="IPR036259">
    <property type="entry name" value="MFS_trans_sf"/>
</dbReference>
<evidence type="ECO:0000256" key="1">
    <source>
        <dbReference type="ARBA" id="ARBA00004141"/>
    </source>
</evidence>
<feature type="transmembrane region" description="Helical" evidence="6">
    <location>
        <begin position="393"/>
        <end position="413"/>
    </location>
</feature>
<feature type="transmembrane region" description="Helical" evidence="6">
    <location>
        <begin position="302"/>
        <end position="322"/>
    </location>
</feature>
<dbReference type="GO" id="GO:0022857">
    <property type="term" value="F:transmembrane transporter activity"/>
    <property type="evidence" value="ECO:0007669"/>
    <property type="project" value="InterPro"/>
</dbReference>
<feature type="transmembrane region" description="Helical" evidence="6">
    <location>
        <begin position="329"/>
        <end position="349"/>
    </location>
</feature>
<dbReference type="OrthoDB" id="2985014at2759"/>
<evidence type="ECO:0000313" key="7">
    <source>
        <dbReference type="EMBL" id="KAF4506353.1"/>
    </source>
</evidence>
<dbReference type="PANTHER" id="PTHR43791">
    <property type="entry name" value="PERMEASE-RELATED"/>
    <property type="match status" value="1"/>
</dbReference>
<proteinExistence type="predicted"/>
<dbReference type="InterPro" id="IPR011701">
    <property type="entry name" value="MFS"/>
</dbReference>
<evidence type="ECO:0000256" key="2">
    <source>
        <dbReference type="ARBA" id="ARBA00022448"/>
    </source>
</evidence>
<evidence type="ECO:0000313" key="8">
    <source>
        <dbReference type="Proteomes" id="UP000557566"/>
    </source>
</evidence>
<keyword evidence="2" id="KW-0813">Transport</keyword>
<dbReference type="Gene3D" id="1.20.1250.20">
    <property type="entry name" value="MFS general substrate transporter like domains"/>
    <property type="match status" value="2"/>
</dbReference>
<dbReference type="PANTHER" id="PTHR43791:SF75">
    <property type="entry name" value="TRANSPORTER, PUTATIVE (AFU_ORTHOLOGUE AFUA_2G00110)-RELATED"/>
    <property type="match status" value="1"/>
</dbReference>
<feature type="transmembrane region" description="Helical" evidence="6">
    <location>
        <begin position="361"/>
        <end position="381"/>
    </location>
</feature>
<dbReference type="FunFam" id="1.20.1250.20:FF:000018">
    <property type="entry name" value="MFS transporter permease"/>
    <property type="match status" value="1"/>
</dbReference>
<feature type="transmembrane region" description="Helical" evidence="6">
    <location>
        <begin position="36"/>
        <end position="53"/>
    </location>
</feature>
<feature type="transmembrane region" description="Helical" evidence="6">
    <location>
        <begin position="165"/>
        <end position="186"/>
    </location>
</feature>
<evidence type="ECO:0000256" key="6">
    <source>
        <dbReference type="SAM" id="Phobius"/>
    </source>
</evidence>
<dbReference type="FunFam" id="1.20.1250.20:FF:000013">
    <property type="entry name" value="MFS general substrate transporter"/>
    <property type="match status" value="1"/>
</dbReference>
<gene>
    <name evidence="7" type="ORF">G6O67_006447</name>
</gene>
<comment type="caution">
    <text evidence="7">The sequence shown here is derived from an EMBL/GenBank/DDBJ whole genome shotgun (WGS) entry which is preliminary data.</text>
</comment>
<dbReference type="AlphaFoldDB" id="A0A8H4LVN0"/>
<dbReference type="Proteomes" id="UP000557566">
    <property type="component" value="Unassembled WGS sequence"/>
</dbReference>